<dbReference type="Gene3D" id="3.65.10.10">
    <property type="entry name" value="Enolpyruvate transferase domain"/>
    <property type="match status" value="2"/>
</dbReference>
<dbReference type="RefSeq" id="WP_179442144.1">
    <property type="nucleotide sequence ID" value="NZ_BAAALK010000002.1"/>
</dbReference>
<comment type="similarity">
    <text evidence="11">Belongs to the EPSP synthase family. MurA subfamily.</text>
</comment>
<dbReference type="AlphaFoldDB" id="A0A7Z0E9B1"/>
<dbReference type="GO" id="GO:0008360">
    <property type="term" value="P:regulation of cell shape"/>
    <property type="evidence" value="ECO:0007669"/>
    <property type="project" value="UniProtKB-KW"/>
</dbReference>
<dbReference type="NCBIfam" id="NF006873">
    <property type="entry name" value="PRK09369.1"/>
    <property type="match status" value="1"/>
</dbReference>
<evidence type="ECO:0000256" key="12">
    <source>
        <dbReference type="ARBA" id="ARBA00039108"/>
    </source>
</evidence>
<dbReference type="EC" id="2.5.1.7" evidence="12"/>
<keyword evidence="4" id="KW-0132">Cell division</keyword>
<dbReference type="InterPro" id="IPR001986">
    <property type="entry name" value="Enolpyruvate_Tfrase_dom"/>
</dbReference>
<dbReference type="EMBL" id="JACCFQ010000001">
    <property type="protein sequence ID" value="NYJ17430.1"/>
    <property type="molecule type" value="Genomic_DNA"/>
</dbReference>
<evidence type="ECO:0000313" key="19">
    <source>
        <dbReference type="Proteomes" id="UP000560069"/>
    </source>
</evidence>
<keyword evidence="7" id="KW-0573">Peptidoglycan synthesis</keyword>
<evidence type="ECO:0000256" key="11">
    <source>
        <dbReference type="ARBA" id="ARBA00038367"/>
    </source>
</evidence>
<keyword evidence="3" id="KW-0963">Cytoplasm</keyword>
<evidence type="ECO:0000256" key="5">
    <source>
        <dbReference type="ARBA" id="ARBA00022679"/>
    </source>
</evidence>
<comment type="function">
    <text evidence="10">Cell wall formation. Adds enolpyruvyl to UDP-N-acetylglucosamine.</text>
</comment>
<evidence type="ECO:0000259" key="17">
    <source>
        <dbReference type="Pfam" id="PF00275"/>
    </source>
</evidence>
<keyword evidence="19" id="KW-1185">Reference proteome</keyword>
<dbReference type="SUPFAM" id="SSF55205">
    <property type="entry name" value="EPT/RTPC-like"/>
    <property type="match status" value="1"/>
</dbReference>
<evidence type="ECO:0000256" key="13">
    <source>
        <dbReference type="ARBA" id="ARBA00039754"/>
    </source>
</evidence>
<dbReference type="InterPro" id="IPR036968">
    <property type="entry name" value="Enolpyruvate_Tfrase_sf"/>
</dbReference>
<dbReference type="InterPro" id="IPR050068">
    <property type="entry name" value="MurA_subfamily"/>
</dbReference>
<evidence type="ECO:0000313" key="18">
    <source>
        <dbReference type="EMBL" id="NYJ17430.1"/>
    </source>
</evidence>
<evidence type="ECO:0000256" key="4">
    <source>
        <dbReference type="ARBA" id="ARBA00022618"/>
    </source>
</evidence>
<dbReference type="GO" id="GO:0071555">
    <property type="term" value="P:cell wall organization"/>
    <property type="evidence" value="ECO:0007669"/>
    <property type="project" value="UniProtKB-KW"/>
</dbReference>
<proteinExistence type="inferred from homology"/>
<evidence type="ECO:0000256" key="14">
    <source>
        <dbReference type="ARBA" id="ARBA00042443"/>
    </source>
</evidence>
<dbReference type="GO" id="GO:0008760">
    <property type="term" value="F:UDP-N-acetylglucosamine 1-carboxyvinyltransferase activity"/>
    <property type="evidence" value="ECO:0007669"/>
    <property type="project" value="UniProtKB-EC"/>
</dbReference>
<evidence type="ECO:0000256" key="1">
    <source>
        <dbReference type="ARBA" id="ARBA00004496"/>
    </source>
</evidence>
<organism evidence="18 19">
    <name type="scientific">Nesterenkonia sandarakina</name>
    <dbReference type="NCBI Taxonomy" id="272918"/>
    <lineage>
        <taxon>Bacteria</taxon>
        <taxon>Bacillati</taxon>
        <taxon>Actinomycetota</taxon>
        <taxon>Actinomycetes</taxon>
        <taxon>Micrococcales</taxon>
        <taxon>Micrococcaceae</taxon>
        <taxon>Nesterenkonia</taxon>
    </lineage>
</organism>
<keyword evidence="8" id="KW-0131">Cell cycle</keyword>
<evidence type="ECO:0000256" key="10">
    <source>
        <dbReference type="ARBA" id="ARBA00037534"/>
    </source>
</evidence>
<dbReference type="GO" id="GO:0009252">
    <property type="term" value="P:peptidoglycan biosynthetic process"/>
    <property type="evidence" value="ECO:0007669"/>
    <property type="project" value="UniProtKB-KW"/>
</dbReference>
<comment type="caution">
    <text evidence="18">The sequence shown here is derived from an EMBL/GenBank/DDBJ whole genome shotgun (WGS) entry which is preliminary data.</text>
</comment>
<evidence type="ECO:0000256" key="2">
    <source>
        <dbReference type="ARBA" id="ARBA00004752"/>
    </source>
</evidence>
<dbReference type="PANTHER" id="PTHR43783">
    <property type="entry name" value="UDP-N-ACETYLGLUCOSAMINE 1-CARBOXYVINYLTRANSFERASE"/>
    <property type="match status" value="1"/>
</dbReference>
<keyword evidence="6" id="KW-0133">Cell shape</keyword>
<accession>A0A7Z0E9B1</accession>
<sequence>MYATVEGGNVPSGRVQVSGAKNSATRLLAAALLTQDHVELRNFPTSLVDAQHKVRFVQSMGANVRVDEAGQTIAVDTPHLDAADLNSDGYDVPIRTTYLLAAPQLARTGRARIPYPAGCKIGGGAGGGRGYDLHVMVWEALGCEVTETPSYIQITAPRGEMRGGSIDFPISTVGGTENALLCAAVAKGTSTIFNAYITPEIDDLIELLRRMGADIVVTGNSHIVVTGHSGLLGGAHMSVMPDRIEALTWIVYALISGGDLMVKGVPFSAMQVPLIHLEHAGVDLMGSSDSLYVAPESLKSGSIQPFEVACGTHPGVISDMQPFFVMLGLLSAGTSRVFDYRYPERIGFVQELAKFLPLGAIEARPGAITMRGPQRFSAAEAESTDLRGSMSVLMAALCANGTSRVNNVELALRGYDRLESKLRSVGADLSVHDAPAPQLVR</sequence>
<evidence type="ECO:0000256" key="3">
    <source>
        <dbReference type="ARBA" id="ARBA00022490"/>
    </source>
</evidence>
<evidence type="ECO:0000256" key="15">
    <source>
        <dbReference type="ARBA" id="ARBA00042842"/>
    </source>
</evidence>
<comment type="subcellular location">
    <subcellularLocation>
        <location evidence="1">Cytoplasm</location>
    </subcellularLocation>
</comment>
<reference evidence="18 19" key="1">
    <citation type="submission" date="2020-07" db="EMBL/GenBank/DDBJ databases">
        <title>Sequencing the genomes of 1000 actinobacteria strains.</title>
        <authorList>
            <person name="Klenk H.-P."/>
        </authorList>
    </citation>
    <scope>NUCLEOTIDE SEQUENCE [LARGE SCALE GENOMIC DNA]</scope>
    <source>
        <strain evidence="18 19">DSM 15664</strain>
    </source>
</reference>
<comment type="pathway">
    <text evidence="2">Cell wall biogenesis; peptidoglycan biosynthesis.</text>
</comment>
<protein>
    <recommendedName>
        <fullName evidence="13">UDP-N-acetylglucosamine 1-carboxyvinyltransferase</fullName>
        <ecNumber evidence="12">2.5.1.7</ecNumber>
    </recommendedName>
    <alternativeName>
        <fullName evidence="14">Enoylpyruvate transferase</fullName>
    </alternativeName>
    <alternativeName>
        <fullName evidence="15">UDP-N-acetylglucosamine enolpyruvyl transferase</fullName>
    </alternativeName>
</protein>
<evidence type="ECO:0000256" key="7">
    <source>
        <dbReference type="ARBA" id="ARBA00022984"/>
    </source>
</evidence>
<gene>
    <name evidence="18" type="ORF">HNR11_001964</name>
</gene>
<dbReference type="GO" id="GO:0051301">
    <property type="term" value="P:cell division"/>
    <property type="evidence" value="ECO:0007669"/>
    <property type="project" value="UniProtKB-KW"/>
</dbReference>
<evidence type="ECO:0000256" key="16">
    <source>
        <dbReference type="ARBA" id="ARBA00047527"/>
    </source>
</evidence>
<keyword evidence="5 18" id="KW-0808">Transferase</keyword>
<evidence type="ECO:0000256" key="8">
    <source>
        <dbReference type="ARBA" id="ARBA00023306"/>
    </source>
</evidence>
<feature type="domain" description="Enolpyruvate transferase" evidence="17">
    <location>
        <begin position="10"/>
        <end position="422"/>
    </location>
</feature>
<dbReference type="Proteomes" id="UP000560069">
    <property type="component" value="Unassembled WGS sequence"/>
</dbReference>
<name>A0A7Z0E9B1_9MICC</name>
<dbReference type="GO" id="GO:0005737">
    <property type="term" value="C:cytoplasm"/>
    <property type="evidence" value="ECO:0007669"/>
    <property type="project" value="UniProtKB-SubCell"/>
</dbReference>
<evidence type="ECO:0000256" key="6">
    <source>
        <dbReference type="ARBA" id="ARBA00022960"/>
    </source>
</evidence>
<keyword evidence="9" id="KW-0961">Cell wall biogenesis/degradation</keyword>
<dbReference type="InterPro" id="IPR013792">
    <property type="entry name" value="RNA3'P_cycl/enolpyr_Trfase_a/b"/>
</dbReference>
<comment type="catalytic activity">
    <reaction evidence="16">
        <text>phosphoenolpyruvate + UDP-N-acetyl-alpha-D-glucosamine = UDP-N-acetyl-3-O-(1-carboxyvinyl)-alpha-D-glucosamine + phosphate</text>
        <dbReference type="Rhea" id="RHEA:18681"/>
        <dbReference type="ChEBI" id="CHEBI:43474"/>
        <dbReference type="ChEBI" id="CHEBI:57705"/>
        <dbReference type="ChEBI" id="CHEBI:58702"/>
        <dbReference type="ChEBI" id="CHEBI:68483"/>
        <dbReference type="EC" id="2.5.1.7"/>
    </reaction>
</comment>
<dbReference type="Pfam" id="PF00275">
    <property type="entry name" value="EPSP_synthase"/>
    <property type="match status" value="1"/>
</dbReference>
<dbReference type="PANTHER" id="PTHR43783:SF1">
    <property type="entry name" value="UDP-N-ACETYLGLUCOSAMINE 1-CARBOXYVINYLTRANSFERASE"/>
    <property type="match status" value="1"/>
</dbReference>
<evidence type="ECO:0000256" key="9">
    <source>
        <dbReference type="ARBA" id="ARBA00023316"/>
    </source>
</evidence>